<dbReference type="Pfam" id="PF05231">
    <property type="entry name" value="MASE1"/>
    <property type="match status" value="1"/>
</dbReference>
<feature type="transmembrane region" description="Helical" evidence="6">
    <location>
        <begin position="155"/>
        <end position="176"/>
    </location>
</feature>
<dbReference type="InterPro" id="IPR007895">
    <property type="entry name" value="MASE1"/>
</dbReference>
<dbReference type="Proteomes" id="UP001302072">
    <property type="component" value="Chromosome"/>
</dbReference>
<reference evidence="8 9" key="1">
    <citation type="submission" date="2022-12" db="EMBL/GenBank/DDBJ databases">
        <title>Two new species, Stenotrophomonas aracearum and Stenotrophomonas oahuensis, isolated from Anthurium (Araceae family) in Hawaii.</title>
        <authorList>
            <person name="Chunag S.C."/>
            <person name="Dobhal S."/>
            <person name="Alvarez A."/>
            <person name="Arif M."/>
        </authorList>
    </citation>
    <scope>NUCLEOTIDE SEQUENCE [LARGE SCALE GENOMIC DNA]</scope>
    <source>
        <strain evidence="8 9">A5586</strain>
    </source>
</reference>
<feature type="transmembrane region" description="Helical" evidence="6">
    <location>
        <begin position="241"/>
        <end position="258"/>
    </location>
</feature>
<feature type="transmembrane region" description="Helical" evidence="6">
    <location>
        <begin position="188"/>
        <end position="210"/>
    </location>
</feature>
<evidence type="ECO:0000259" key="7">
    <source>
        <dbReference type="Pfam" id="PF05231"/>
    </source>
</evidence>
<keyword evidence="9" id="KW-1185">Reference proteome</keyword>
<dbReference type="RefSeq" id="WP_311193729.1">
    <property type="nucleotide sequence ID" value="NZ_CP115541.1"/>
</dbReference>
<name>A0ABY9YUQ9_9GAMM</name>
<keyword evidence="4 6" id="KW-1133">Transmembrane helix</keyword>
<gene>
    <name evidence="8" type="ORF">PDM29_06070</name>
</gene>
<feature type="transmembrane region" description="Helical" evidence="6">
    <location>
        <begin position="14"/>
        <end position="35"/>
    </location>
</feature>
<protein>
    <submittedName>
        <fullName evidence="8">MASE1 domain-containing protein</fullName>
    </submittedName>
</protein>
<feature type="transmembrane region" description="Helical" evidence="6">
    <location>
        <begin position="87"/>
        <end position="107"/>
    </location>
</feature>
<evidence type="ECO:0000313" key="9">
    <source>
        <dbReference type="Proteomes" id="UP001302072"/>
    </source>
</evidence>
<evidence type="ECO:0000256" key="3">
    <source>
        <dbReference type="ARBA" id="ARBA00022692"/>
    </source>
</evidence>
<evidence type="ECO:0000256" key="4">
    <source>
        <dbReference type="ARBA" id="ARBA00022989"/>
    </source>
</evidence>
<comment type="subcellular location">
    <subcellularLocation>
        <location evidence="1">Cell membrane</location>
        <topology evidence="1">Multi-pass membrane protein</topology>
    </subcellularLocation>
</comment>
<organism evidence="8 9">
    <name type="scientific">Stenotrophomonas oahuensis</name>
    <dbReference type="NCBI Taxonomy" id="3003271"/>
    <lineage>
        <taxon>Bacteria</taxon>
        <taxon>Pseudomonadati</taxon>
        <taxon>Pseudomonadota</taxon>
        <taxon>Gammaproteobacteria</taxon>
        <taxon>Lysobacterales</taxon>
        <taxon>Lysobacteraceae</taxon>
        <taxon>Stenotrophomonas</taxon>
    </lineage>
</organism>
<evidence type="ECO:0000256" key="1">
    <source>
        <dbReference type="ARBA" id="ARBA00004651"/>
    </source>
</evidence>
<keyword evidence="5 6" id="KW-0472">Membrane</keyword>
<proteinExistence type="predicted"/>
<keyword evidence="2" id="KW-1003">Cell membrane</keyword>
<evidence type="ECO:0000256" key="5">
    <source>
        <dbReference type="ARBA" id="ARBA00023136"/>
    </source>
</evidence>
<feature type="transmembrane region" description="Helical" evidence="6">
    <location>
        <begin position="270"/>
        <end position="290"/>
    </location>
</feature>
<dbReference type="EMBL" id="CP115541">
    <property type="protein sequence ID" value="WNH54642.1"/>
    <property type="molecule type" value="Genomic_DNA"/>
</dbReference>
<feature type="domain" description="MASE1" evidence="7">
    <location>
        <begin position="25"/>
        <end position="291"/>
    </location>
</feature>
<feature type="transmembrane region" description="Helical" evidence="6">
    <location>
        <begin position="119"/>
        <end position="143"/>
    </location>
</feature>
<feature type="transmembrane region" description="Helical" evidence="6">
    <location>
        <begin position="44"/>
        <end position="67"/>
    </location>
</feature>
<feature type="transmembrane region" description="Helical" evidence="6">
    <location>
        <begin position="216"/>
        <end position="234"/>
    </location>
</feature>
<sequence length="510" mass="55551">MDLFVRWWRTGTRIGIRIHPCGLLLAAAFAVTCWATRQVSVDQFYLVAGLRVGALLLVPSRYWVFLILGDYAHLAYVVFPQSNELGLAWSILTPACIMPTIAVIVKLHQPLLQNGPPAWLISLAAIAALAISSINIAMAELLWPVPPDISILQRLIRYSVGDFLGILTLAPLAFAWRLRHKHAAEVGRVTLISAGAAVAIPALGVASVLVRAEQPWLSSSLLFAMGMPAVLLTCLHGWRGAATAVSLLNLVIGISMPSTGQPWSYDSTTFVIQQILAVVGITLLSLGSSISHHFNRLRTEVIASSEVISQTRKAHTASELSLRERAADMNRIGEGIDLHLSETADWLIRQGHPRVAENLISTSAFYSRKFRAQASLVYPTALEHVGLYLALQIGGISDIWQSTERILQPRLFGDPCRLPVSLQLATYRALTEAVSLLLQCEQGQIRVSARCGRTRLGSGIVVVAAVVDPGHRLSDATIKAVTDRLAGRVLSHGGTVECRQNRIRLLLRDT</sequence>
<accession>A0ABY9YUQ9</accession>
<evidence type="ECO:0000256" key="2">
    <source>
        <dbReference type="ARBA" id="ARBA00022475"/>
    </source>
</evidence>
<evidence type="ECO:0000256" key="6">
    <source>
        <dbReference type="SAM" id="Phobius"/>
    </source>
</evidence>
<evidence type="ECO:0000313" key="8">
    <source>
        <dbReference type="EMBL" id="WNH54642.1"/>
    </source>
</evidence>
<keyword evidence="3 6" id="KW-0812">Transmembrane</keyword>